<keyword evidence="3 8" id="KW-0418">Kinase</keyword>
<dbReference type="CDD" id="cd14014">
    <property type="entry name" value="STKc_PknB_like"/>
    <property type="match status" value="1"/>
</dbReference>
<dbReference type="Gene3D" id="1.10.510.10">
    <property type="entry name" value="Transferase(Phosphotransferase) domain 1"/>
    <property type="match status" value="1"/>
</dbReference>
<dbReference type="PROSITE" id="PS00107">
    <property type="entry name" value="PROTEIN_KINASE_ATP"/>
    <property type="match status" value="1"/>
</dbReference>
<feature type="binding site" evidence="5">
    <location>
        <position position="40"/>
    </location>
    <ligand>
        <name>ATP</name>
        <dbReference type="ChEBI" id="CHEBI:30616"/>
    </ligand>
</feature>
<name>A0A8J8BAX7_9ACTN</name>
<gene>
    <name evidence="8" type="ORF">KGA66_10245</name>
</gene>
<feature type="compositionally biased region" description="Low complexity" evidence="6">
    <location>
        <begin position="366"/>
        <end position="378"/>
    </location>
</feature>
<dbReference type="EMBL" id="JAGSXH010000026">
    <property type="protein sequence ID" value="MBS2963427.1"/>
    <property type="molecule type" value="Genomic_DNA"/>
</dbReference>
<dbReference type="SMART" id="SM00220">
    <property type="entry name" value="S_TKc"/>
    <property type="match status" value="1"/>
</dbReference>
<dbReference type="InterPro" id="IPR011009">
    <property type="entry name" value="Kinase-like_dom_sf"/>
</dbReference>
<evidence type="ECO:0000256" key="6">
    <source>
        <dbReference type="SAM" id="MobiDB-lite"/>
    </source>
</evidence>
<feature type="region of interest" description="Disordered" evidence="6">
    <location>
        <begin position="366"/>
        <end position="429"/>
    </location>
</feature>
<dbReference type="Gene3D" id="3.30.200.20">
    <property type="entry name" value="Phosphorylase Kinase, domain 1"/>
    <property type="match status" value="1"/>
</dbReference>
<evidence type="ECO:0000256" key="4">
    <source>
        <dbReference type="ARBA" id="ARBA00022840"/>
    </source>
</evidence>
<evidence type="ECO:0000256" key="5">
    <source>
        <dbReference type="PROSITE-ProRule" id="PRU10141"/>
    </source>
</evidence>
<dbReference type="AlphaFoldDB" id="A0A8J8BAX7"/>
<keyword evidence="4 5" id="KW-0067">ATP-binding</keyword>
<comment type="caution">
    <text evidence="8">The sequence shown here is derived from an EMBL/GenBank/DDBJ whole genome shotgun (WGS) entry which is preliminary data.</text>
</comment>
<dbReference type="InterPro" id="IPR000719">
    <property type="entry name" value="Prot_kinase_dom"/>
</dbReference>
<protein>
    <submittedName>
        <fullName evidence="8">Serine/threonine protein kinase</fullName>
    </submittedName>
</protein>
<dbReference type="PROSITE" id="PS00108">
    <property type="entry name" value="PROTEIN_KINASE_ST"/>
    <property type="match status" value="1"/>
</dbReference>
<evidence type="ECO:0000259" key="7">
    <source>
        <dbReference type="PROSITE" id="PS50011"/>
    </source>
</evidence>
<dbReference type="GO" id="GO:0004674">
    <property type="term" value="F:protein serine/threonine kinase activity"/>
    <property type="evidence" value="ECO:0007669"/>
    <property type="project" value="UniProtKB-KW"/>
</dbReference>
<evidence type="ECO:0000313" key="8">
    <source>
        <dbReference type="EMBL" id="MBS2963427.1"/>
    </source>
</evidence>
<feature type="compositionally biased region" description="Pro residues" evidence="6">
    <location>
        <begin position="416"/>
        <end position="427"/>
    </location>
</feature>
<dbReference type="RefSeq" id="WP_211467120.1">
    <property type="nucleotide sequence ID" value="NZ_JAGSXH010000026.1"/>
</dbReference>
<evidence type="ECO:0000256" key="1">
    <source>
        <dbReference type="ARBA" id="ARBA00022679"/>
    </source>
</evidence>
<reference evidence="8" key="1">
    <citation type="submission" date="2021-04" db="EMBL/GenBank/DDBJ databases">
        <title>Genome based classification of Actinospica acidithermotolerans sp. nov., an actinobacterium isolated from an Indonesian hot spring.</title>
        <authorList>
            <person name="Kusuma A.B."/>
            <person name="Putra K.E."/>
            <person name="Nafisah S."/>
            <person name="Loh J."/>
            <person name="Nouioui I."/>
            <person name="Goodfellow M."/>
        </authorList>
    </citation>
    <scope>NUCLEOTIDE SEQUENCE</scope>
    <source>
        <strain evidence="8">DSM 45618</strain>
    </source>
</reference>
<evidence type="ECO:0000256" key="3">
    <source>
        <dbReference type="ARBA" id="ARBA00022777"/>
    </source>
</evidence>
<sequence>MRDQDPVQVGGYRLRARLGAGGMGEVFLSFGASGQPVAVKVLRREFADDRTFRSRFGHEVRAARQVAGPGIAPLLDADPDAETPWLATEYVAGPTLDDAVSLYGPLPVSAVIVLMSAIAASLATIHGAGIVHRDLKPANVVLGADGLRVIDFGIARAADATPLTLTGMMVGSPQYVAPEQVLGEPPAAPGDVFSLGALAHYAATGRAAFGEGPKYGVVYRIVNERPDLAGCPRQIRSLIESCLAKNPHERPTIAEILETCTPDEPPRGAADWLPEPVVFAIGSYQDALKRLVPTGRDEGGRGTDTDRRGGGDRVSQNSASRSSRSRAVAALARRPTPRTAVVLTAALAAAAATAGMVITLAPGGATAVGAAGSSSTATRDPAGRPAAGQATDTQGALPPDGTPPPLGAAPGDGAPPDAPGGPPPPAPTAVIWSGQIRFTAAGLWFDPKQPVAAQGQVHGDIRLAAPAVPAQVSSNGPRVRNLALWTAPGAPDGVQCRDLARTSGTWQVHVTAGDVVCVLTAYRQVAVVRIESVPADGSGVTAAATIWGAAAR</sequence>
<dbReference type="SUPFAM" id="SSF56112">
    <property type="entry name" value="Protein kinase-like (PK-like)"/>
    <property type="match status" value="1"/>
</dbReference>
<dbReference type="GO" id="GO:0005524">
    <property type="term" value="F:ATP binding"/>
    <property type="evidence" value="ECO:0007669"/>
    <property type="project" value="UniProtKB-UniRule"/>
</dbReference>
<feature type="region of interest" description="Disordered" evidence="6">
    <location>
        <begin position="291"/>
        <end position="335"/>
    </location>
</feature>
<keyword evidence="1" id="KW-0808">Transferase</keyword>
<feature type="compositionally biased region" description="Basic and acidic residues" evidence="6">
    <location>
        <begin position="295"/>
        <end position="311"/>
    </location>
</feature>
<dbReference type="InterPro" id="IPR017441">
    <property type="entry name" value="Protein_kinase_ATP_BS"/>
</dbReference>
<dbReference type="Pfam" id="PF00069">
    <property type="entry name" value="Pkinase"/>
    <property type="match status" value="1"/>
</dbReference>
<dbReference type="InterPro" id="IPR008271">
    <property type="entry name" value="Ser/Thr_kinase_AS"/>
</dbReference>
<accession>A0A8J8BAX7</accession>
<feature type="domain" description="Protein kinase" evidence="7">
    <location>
        <begin position="12"/>
        <end position="273"/>
    </location>
</feature>
<evidence type="ECO:0000313" key="9">
    <source>
        <dbReference type="Proteomes" id="UP000677913"/>
    </source>
</evidence>
<feature type="compositionally biased region" description="Low complexity" evidence="6">
    <location>
        <begin position="318"/>
        <end position="335"/>
    </location>
</feature>
<keyword evidence="9" id="KW-1185">Reference proteome</keyword>
<dbReference type="PROSITE" id="PS50011">
    <property type="entry name" value="PROTEIN_KINASE_DOM"/>
    <property type="match status" value="1"/>
</dbReference>
<dbReference type="Proteomes" id="UP000677913">
    <property type="component" value="Unassembled WGS sequence"/>
</dbReference>
<proteinExistence type="predicted"/>
<keyword evidence="2 5" id="KW-0547">Nucleotide-binding</keyword>
<organism evidence="8 9">
    <name type="scientific">Actinocrinis puniceicyclus</name>
    <dbReference type="NCBI Taxonomy" id="977794"/>
    <lineage>
        <taxon>Bacteria</taxon>
        <taxon>Bacillati</taxon>
        <taxon>Actinomycetota</taxon>
        <taxon>Actinomycetes</taxon>
        <taxon>Catenulisporales</taxon>
        <taxon>Actinospicaceae</taxon>
        <taxon>Actinocrinis</taxon>
    </lineage>
</organism>
<keyword evidence="8" id="KW-0723">Serine/threonine-protein kinase</keyword>
<dbReference type="PANTHER" id="PTHR43289:SF34">
    <property type="entry name" value="SERINE_THREONINE-PROTEIN KINASE YBDM-RELATED"/>
    <property type="match status" value="1"/>
</dbReference>
<evidence type="ECO:0000256" key="2">
    <source>
        <dbReference type="ARBA" id="ARBA00022741"/>
    </source>
</evidence>
<dbReference type="PANTHER" id="PTHR43289">
    <property type="entry name" value="MITOGEN-ACTIVATED PROTEIN KINASE KINASE KINASE 20-RELATED"/>
    <property type="match status" value="1"/>
</dbReference>